<dbReference type="Gene3D" id="3.30.30.10">
    <property type="entry name" value="Knottin, scorpion toxin-like"/>
    <property type="match status" value="1"/>
</dbReference>
<gene>
    <name evidence="2" type="ORF">EJB05_24514</name>
    <name evidence="3" type="ORF">EJB05_24520</name>
</gene>
<comment type="caution">
    <text evidence="3">The sequence shown here is derived from an EMBL/GenBank/DDBJ whole genome shotgun (WGS) entry which is preliminary data.</text>
</comment>
<protein>
    <recommendedName>
        <fullName evidence="5">Knottin scorpion toxin-like domain-containing protein</fullName>
    </recommendedName>
</protein>
<dbReference type="Gramene" id="TVU32758">
    <property type="protein sequence ID" value="TVU32758"/>
    <property type="gene ID" value="EJB05_24514"/>
</dbReference>
<dbReference type="InterPro" id="IPR036574">
    <property type="entry name" value="Scorpion_toxin-like_sf"/>
</dbReference>
<reference evidence="3 4" key="1">
    <citation type="journal article" date="2019" name="Sci. Rep.">
        <title>A high-quality genome of Eragrostis curvula grass provides insights into Poaceae evolution and supports new strategies to enhance forage quality.</title>
        <authorList>
            <person name="Carballo J."/>
            <person name="Santos B.A.C.M."/>
            <person name="Zappacosta D."/>
            <person name="Garbus I."/>
            <person name="Selva J.P."/>
            <person name="Gallo C.A."/>
            <person name="Diaz A."/>
            <person name="Albertini E."/>
            <person name="Caccamo M."/>
            <person name="Echenique V."/>
        </authorList>
    </citation>
    <scope>NUCLEOTIDE SEQUENCE [LARGE SCALE GENOMIC DNA]</scope>
    <source>
        <strain evidence="4">cv. Victoria</strain>
        <tissue evidence="3">Leaf</tissue>
    </source>
</reference>
<dbReference type="Gramene" id="TVU32764">
    <property type="protein sequence ID" value="TVU32764"/>
    <property type="gene ID" value="EJB05_24520"/>
</dbReference>
<dbReference type="EMBL" id="RWGY01000011">
    <property type="protein sequence ID" value="TVU32764.1"/>
    <property type="molecule type" value="Genomic_DNA"/>
</dbReference>
<accession>A0A5J9VBB2</accession>
<feature type="signal peptide" evidence="1">
    <location>
        <begin position="1"/>
        <end position="27"/>
    </location>
</feature>
<name>A0A5J9VBB2_9POAL</name>
<evidence type="ECO:0000313" key="4">
    <source>
        <dbReference type="Proteomes" id="UP000324897"/>
    </source>
</evidence>
<dbReference type="AlphaFoldDB" id="A0A5J9VBB2"/>
<sequence length="104" mass="11176">MASKIFTRVVTVIMILELLILLSSVGAQPKKPCGVFVSEDPLCFAANKDACDTWCFHKGFDSGTCYAGPNDGDKTCICVTPCSKDQRQETARPATAVAEMTGRP</sequence>
<evidence type="ECO:0008006" key="5">
    <source>
        <dbReference type="Google" id="ProtNLM"/>
    </source>
</evidence>
<dbReference type="Proteomes" id="UP000324897">
    <property type="component" value="Chromosome 1"/>
</dbReference>
<evidence type="ECO:0000256" key="1">
    <source>
        <dbReference type="SAM" id="SignalP"/>
    </source>
</evidence>
<dbReference type="EMBL" id="RWGY01000011">
    <property type="protein sequence ID" value="TVU32758.1"/>
    <property type="molecule type" value="Genomic_DNA"/>
</dbReference>
<evidence type="ECO:0000313" key="3">
    <source>
        <dbReference type="EMBL" id="TVU32764.1"/>
    </source>
</evidence>
<keyword evidence="4" id="KW-1185">Reference proteome</keyword>
<dbReference type="OrthoDB" id="629777at2759"/>
<organism evidence="3 4">
    <name type="scientific">Eragrostis curvula</name>
    <name type="common">weeping love grass</name>
    <dbReference type="NCBI Taxonomy" id="38414"/>
    <lineage>
        <taxon>Eukaryota</taxon>
        <taxon>Viridiplantae</taxon>
        <taxon>Streptophyta</taxon>
        <taxon>Embryophyta</taxon>
        <taxon>Tracheophyta</taxon>
        <taxon>Spermatophyta</taxon>
        <taxon>Magnoliopsida</taxon>
        <taxon>Liliopsida</taxon>
        <taxon>Poales</taxon>
        <taxon>Poaceae</taxon>
        <taxon>PACMAD clade</taxon>
        <taxon>Chloridoideae</taxon>
        <taxon>Eragrostideae</taxon>
        <taxon>Eragrostidinae</taxon>
        <taxon>Eragrostis</taxon>
    </lineage>
</organism>
<evidence type="ECO:0000313" key="2">
    <source>
        <dbReference type="EMBL" id="TVU32758.1"/>
    </source>
</evidence>
<keyword evidence="1" id="KW-0732">Signal</keyword>
<proteinExistence type="predicted"/>
<feature type="chain" id="PRO_5044097427" description="Knottin scorpion toxin-like domain-containing protein" evidence="1">
    <location>
        <begin position="28"/>
        <end position="104"/>
    </location>
</feature>